<sequence length="122" mass="14171">MHIDQLREYCIQKKGVTEHFPFDDVTLVFKVMGKMFALIGLNKWEQGEPKINLKCDPDKAVLLRNTYESVKPGFHMNKKHWNTVLLNNDVNDDLAFELIDHSYNLVVKGLTKKLQKELNTLA</sequence>
<dbReference type="InterPro" id="IPR038056">
    <property type="entry name" value="YjbR-like_sf"/>
</dbReference>
<organism evidence="1 2">
    <name type="scientific">Tenacibaculum geojense</name>
    <dbReference type="NCBI Taxonomy" id="915352"/>
    <lineage>
        <taxon>Bacteria</taxon>
        <taxon>Pseudomonadati</taxon>
        <taxon>Bacteroidota</taxon>
        <taxon>Flavobacteriia</taxon>
        <taxon>Flavobacteriales</taxon>
        <taxon>Flavobacteriaceae</taxon>
        <taxon>Tenacibaculum</taxon>
    </lineage>
</organism>
<protein>
    <submittedName>
        <fullName evidence="1">MmcQ/YjbR family DNA-binding protein</fullName>
    </submittedName>
</protein>
<evidence type="ECO:0000313" key="1">
    <source>
        <dbReference type="EMBL" id="MFD0993666.1"/>
    </source>
</evidence>
<dbReference type="Gene3D" id="3.90.1150.30">
    <property type="match status" value="1"/>
</dbReference>
<dbReference type="InterPro" id="IPR007351">
    <property type="entry name" value="YjbR"/>
</dbReference>
<name>A0ABW3JVS0_9FLAO</name>
<keyword evidence="1" id="KW-0238">DNA-binding</keyword>
<dbReference type="Pfam" id="PF04237">
    <property type="entry name" value="YjbR"/>
    <property type="match status" value="1"/>
</dbReference>
<proteinExistence type="predicted"/>
<dbReference type="RefSeq" id="WP_386108157.1">
    <property type="nucleotide sequence ID" value="NZ_JBHTJR010000051.1"/>
</dbReference>
<dbReference type="InterPro" id="IPR058532">
    <property type="entry name" value="YjbR/MT2646/Rv2570-like"/>
</dbReference>
<dbReference type="GO" id="GO:0003677">
    <property type="term" value="F:DNA binding"/>
    <property type="evidence" value="ECO:0007669"/>
    <property type="project" value="UniProtKB-KW"/>
</dbReference>
<dbReference type="SUPFAM" id="SSF142906">
    <property type="entry name" value="YjbR-like"/>
    <property type="match status" value="1"/>
</dbReference>
<dbReference type="PANTHER" id="PTHR35145">
    <property type="entry name" value="CYTOPLASMIC PROTEIN-RELATED"/>
    <property type="match status" value="1"/>
</dbReference>
<comment type="caution">
    <text evidence="1">The sequence shown here is derived from an EMBL/GenBank/DDBJ whole genome shotgun (WGS) entry which is preliminary data.</text>
</comment>
<accession>A0ABW3JVS0</accession>
<dbReference type="Proteomes" id="UP001597062">
    <property type="component" value="Unassembled WGS sequence"/>
</dbReference>
<evidence type="ECO:0000313" key="2">
    <source>
        <dbReference type="Proteomes" id="UP001597062"/>
    </source>
</evidence>
<reference evidence="2" key="1">
    <citation type="journal article" date="2019" name="Int. J. Syst. Evol. Microbiol.">
        <title>The Global Catalogue of Microorganisms (GCM) 10K type strain sequencing project: providing services to taxonomists for standard genome sequencing and annotation.</title>
        <authorList>
            <consortium name="The Broad Institute Genomics Platform"/>
            <consortium name="The Broad Institute Genome Sequencing Center for Infectious Disease"/>
            <person name="Wu L."/>
            <person name="Ma J."/>
        </authorList>
    </citation>
    <scope>NUCLEOTIDE SEQUENCE [LARGE SCALE GENOMIC DNA]</scope>
    <source>
        <strain evidence="2">CCUG 60527</strain>
    </source>
</reference>
<dbReference type="EMBL" id="JBHTJR010000051">
    <property type="protein sequence ID" value="MFD0993666.1"/>
    <property type="molecule type" value="Genomic_DNA"/>
</dbReference>
<dbReference type="PANTHER" id="PTHR35145:SF1">
    <property type="entry name" value="CYTOPLASMIC PROTEIN"/>
    <property type="match status" value="1"/>
</dbReference>
<gene>
    <name evidence="1" type="ORF">ACFQ1U_10655</name>
</gene>
<keyword evidence="2" id="KW-1185">Reference proteome</keyword>